<dbReference type="RefSeq" id="WP_344224812.1">
    <property type="nucleotide sequence ID" value="NZ_BAAAQA010000018.1"/>
</dbReference>
<comment type="caution">
    <text evidence="3">The sequence shown here is derived from an EMBL/GenBank/DDBJ whole genome shotgun (WGS) entry which is preliminary data.</text>
</comment>
<protein>
    <recommendedName>
        <fullName evidence="2">Antitoxin</fullName>
    </recommendedName>
</protein>
<gene>
    <name evidence="3" type="ORF">GCM10009824_19310</name>
</gene>
<comment type="function">
    <text evidence="2">Antitoxin component of a type II toxin-antitoxin (TA) system.</text>
</comment>
<dbReference type="EMBL" id="BAAAQA010000018">
    <property type="protein sequence ID" value="GAA2118779.1"/>
    <property type="molecule type" value="Genomic_DNA"/>
</dbReference>
<dbReference type="Gene3D" id="6.10.250.330">
    <property type="match status" value="1"/>
</dbReference>
<sequence>MSITASEARRLLFPLISQVHDDRAPVEITSKNGNAVLMAAEDYAAWQETAYLFRSPENARRLLDSYEEVLRGATTEHDLDRS</sequence>
<dbReference type="Gene3D" id="3.40.1620.10">
    <property type="entry name" value="YefM-like domain"/>
    <property type="match status" value="1"/>
</dbReference>
<evidence type="ECO:0000313" key="3">
    <source>
        <dbReference type="EMBL" id="GAA2118779.1"/>
    </source>
</evidence>
<dbReference type="InterPro" id="IPR036165">
    <property type="entry name" value="YefM-like_sf"/>
</dbReference>
<accession>A0ABN2XZU5</accession>
<evidence type="ECO:0000256" key="2">
    <source>
        <dbReference type="RuleBase" id="RU362080"/>
    </source>
</evidence>
<dbReference type="PANTHER" id="PTHR33713">
    <property type="entry name" value="ANTITOXIN YAFN-RELATED"/>
    <property type="match status" value="1"/>
</dbReference>
<dbReference type="SUPFAM" id="SSF143120">
    <property type="entry name" value="YefM-like"/>
    <property type="match status" value="1"/>
</dbReference>
<evidence type="ECO:0000256" key="1">
    <source>
        <dbReference type="ARBA" id="ARBA00009981"/>
    </source>
</evidence>
<dbReference type="PANTHER" id="PTHR33713:SF6">
    <property type="entry name" value="ANTITOXIN YEFM"/>
    <property type="match status" value="1"/>
</dbReference>
<evidence type="ECO:0000313" key="4">
    <source>
        <dbReference type="Proteomes" id="UP001500166"/>
    </source>
</evidence>
<dbReference type="InterPro" id="IPR006442">
    <property type="entry name" value="Antitoxin_Phd/YefM"/>
</dbReference>
<comment type="similarity">
    <text evidence="1 2">Belongs to the phD/YefM antitoxin family.</text>
</comment>
<dbReference type="Proteomes" id="UP001500166">
    <property type="component" value="Unassembled WGS sequence"/>
</dbReference>
<dbReference type="Pfam" id="PF02604">
    <property type="entry name" value="PhdYeFM_antitox"/>
    <property type="match status" value="1"/>
</dbReference>
<dbReference type="NCBIfam" id="TIGR01552">
    <property type="entry name" value="phd_fam"/>
    <property type="match status" value="1"/>
</dbReference>
<dbReference type="InterPro" id="IPR051405">
    <property type="entry name" value="phD/YefM_antitoxin"/>
</dbReference>
<organism evidence="3 4">
    <name type="scientific">Kocuria atrinae</name>
    <dbReference type="NCBI Taxonomy" id="592377"/>
    <lineage>
        <taxon>Bacteria</taxon>
        <taxon>Bacillati</taxon>
        <taxon>Actinomycetota</taxon>
        <taxon>Actinomycetes</taxon>
        <taxon>Micrococcales</taxon>
        <taxon>Micrococcaceae</taxon>
        <taxon>Kocuria</taxon>
    </lineage>
</organism>
<reference evidence="3 4" key="1">
    <citation type="journal article" date="2019" name="Int. J. Syst. Evol. Microbiol.">
        <title>The Global Catalogue of Microorganisms (GCM) 10K type strain sequencing project: providing services to taxonomists for standard genome sequencing and annotation.</title>
        <authorList>
            <consortium name="The Broad Institute Genomics Platform"/>
            <consortium name="The Broad Institute Genome Sequencing Center for Infectious Disease"/>
            <person name="Wu L."/>
            <person name="Ma J."/>
        </authorList>
    </citation>
    <scope>NUCLEOTIDE SEQUENCE [LARGE SCALE GENOMIC DNA]</scope>
    <source>
        <strain evidence="3 4">JCM 15914</strain>
    </source>
</reference>
<name>A0ABN2XZU5_9MICC</name>
<proteinExistence type="inferred from homology"/>
<keyword evidence="4" id="KW-1185">Reference proteome</keyword>